<proteinExistence type="predicted"/>
<dbReference type="Proteomes" id="UP001497623">
    <property type="component" value="Unassembled WGS sequence"/>
</dbReference>
<dbReference type="SUPFAM" id="SSF52047">
    <property type="entry name" value="RNI-like"/>
    <property type="match status" value="1"/>
</dbReference>
<organism evidence="1 2">
    <name type="scientific">Meganyctiphanes norvegica</name>
    <name type="common">Northern krill</name>
    <name type="synonym">Thysanopoda norvegica</name>
    <dbReference type="NCBI Taxonomy" id="48144"/>
    <lineage>
        <taxon>Eukaryota</taxon>
        <taxon>Metazoa</taxon>
        <taxon>Ecdysozoa</taxon>
        <taxon>Arthropoda</taxon>
        <taxon>Crustacea</taxon>
        <taxon>Multicrustacea</taxon>
        <taxon>Malacostraca</taxon>
        <taxon>Eumalacostraca</taxon>
        <taxon>Eucarida</taxon>
        <taxon>Euphausiacea</taxon>
        <taxon>Euphausiidae</taxon>
        <taxon>Meganyctiphanes</taxon>
    </lineage>
</organism>
<feature type="non-terminal residue" evidence="1">
    <location>
        <position position="1"/>
    </location>
</feature>
<comment type="caution">
    <text evidence="1">The sequence shown here is derived from an EMBL/GenBank/DDBJ whole genome shotgun (WGS) entry which is preliminary data.</text>
</comment>
<sequence>VNMPWIKPPGTLKQQCICSISNHMDDIWCKDYVENWMNQGKKLLYILGPFHDLTSSLVEMIIKELDSKKKLRKHHLHLLLVYHLDRLVLNRETQQFAYAMTLLSTQCKKIRHLGLRNSHLPRNSLNNVIMSLPLLQILDLSGAQVQDQTLSVCAAYCKRLRELVLRDTSVSDMGIMSLCLGVNNSFIDPTEHPLTANTLLKLDLMGTQVTECGVQCAFENMKKMQYLLHSTTLQALDKLVKQRERMVEEALDMALVNIY</sequence>
<evidence type="ECO:0000313" key="2">
    <source>
        <dbReference type="Proteomes" id="UP001497623"/>
    </source>
</evidence>
<evidence type="ECO:0000313" key="1">
    <source>
        <dbReference type="EMBL" id="CAL4225617.1"/>
    </source>
</evidence>
<reference evidence="1 2" key="1">
    <citation type="submission" date="2024-05" db="EMBL/GenBank/DDBJ databases">
        <authorList>
            <person name="Wallberg A."/>
        </authorList>
    </citation>
    <scope>NUCLEOTIDE SEQUENCE [LARGE SCALE GENOMIC DNA]</scope>
</reference>
<dbReference type="InterPro" id="IPR032675">
    <property type="entry name" value="LRR_dom_sf"/>
</dbReference>
<protein>
    <submittedName>
        <fullName evidence="1">Uncharacterized protein</fullName>
    </submittedName>
</protein>
<name>A0AAV2ST03_MEGNR</name>
<dbReference type="Gene3D" id="3.80.10.10">
    <property type="entry name" value="Ribonuclease Inhibitor"/>
    <property type="match status" value="1"/>
</dbReference>
<accession>A0AAV2ST03</accession>
<feature type="non-terminal residue" evidence="1">
    <location>
        <position position="259"/>
    </location>
</feature>
<keyword evidence="2" id="KW-1185">Reference proteome</keyword>
<dbReference type="EMBL" id="CAXKWB010101794">
    <property type="protein sequence ID" value="CAL4225617.1"/>
    <property type="molecule type" value="Genomic_DNA"/>
</dbReference>
<dbReference type="AlphaFoldDB" id="A0AAV2ST03"/>
<gene>
    <name evidence="1" type="ORF">MNOR_LOCUS39400</name>
</gene>